<evidence type="ECO:0000256" key="2">
    <source>
        <dbReference type="SAM" id="SignalP"/>
    </source>
</evidence>
<keyword evidence="2" id="KW-0732">Signal</keyword>
<dbReference type="EMBL" id="SRXW01000003">
    <property type="protein sequence ID" value="TGY88341.1"/>
    <property type="molecule type" value="Genomic_DNA"/>
</dbReference>
<evidence type="ECO:0000259" key="3">
    <source>
        <dbReference type="Pfam" id="PF04784"/>
    </source>
</evidence>
<evidence type="ECO:0000256" key="1">
    <source>
        <dbReference type="SAM" id="MobiDB-lite"/>
    </source>
</evidence>
<accession>A0A4S2GZG6</accession>
<keyword evidence="5" id="KW-1185">Reference proteome</keyword>
<feature type="region of interest" description="Disordered" evidence="1">
    <location>
        <begin position="364"/>
        <end position="383"/>
    </location>
</feature>
<organism evidence="4 5">
    <name type="scientific">Marinicauda algicola</name>
    <dbReference type="NCBI Taxonomy" id="2029849"/>
    <lineage>
        <taxon>Bacteria</taxon>
        <taxon>Pseudomonadati</taxon>
        <taxon>Pseudomonadota</taxon>
        <taxon>Alphaproteobacteria</taxon>
        <taxon>Maricaulales</taxon>
        <taxon>Maricaulaceae</taxon>
        <taxon>Marinicauda</taxon>
    </lineage>
</organism>
<dbReference type="Pfam" id="PF04784">
    <property type="entry name" value="DUF547"/>
    <property type="match status" value="1"/>
</dbReference>
<dbReference type="Proteomes" id="UP000308054">
    <property type="component" value="Unassembled WGS sequence"/>
</dbReference>
<dbReference type="AlphaFoldDB" id="A0A4S2GZG6"/>
<proteinExistence type="predicted"/>
<comment type="caution">
    <text evidence="4">The sequence shown here is derived from an EMBL/GenBank/DDBJ whole genome shotgun (WGS) entry which is preliminary data.</text>
</comment>
<dbReference type="InterPro" id="IPR006869">
    <property type="entry name" value="DUF547"/>
</dbReference>
<protein>
    <submittedName>
        <fullName evidence="4">DUF547 domain-containing protein</fullName>
    </submittedName>
</protein>
<evidence type="ECO:0000313" key="4">
    <source>
        <dbReference type="EMBL" id="TGY88341.1"/>
    </source>
</evidence>
<dbReference type="RefSeq" id="WP_135996187.1">
    <property type="nucleotide sequence ID" value="NZ_CP071057.1"/>
</dbReference>
<evidence type="ECO:0000313" key="5">
    <source>
        <dbReference type="Proteomes" id="UP000308054"/>
    </source>
</evidence>
<gene>
    <name evidence="4" type="ORF">E5163_11005</name>
</gene>
<sequence length="383" mass="42456">MPNPVRVLVCILAVLALPLTAASARDDRFARFAAHDPQSALHVSYDAWTILLEDIVYDVGFSNREPADPAGTRVTGTRIRLGSNSRYRYEGNRLLLHLIDDERAAAISQYREELARLPEQVSLARLNRNEQLAYWLNLHNVVVVDELIRNYPVTRLNRAGNAFHNDPVVTVDGVELSLNDIRFEIVQANWSDPRIIYGFFSGAVGGPTLQDSAFDGRRVWTQLDRSAREYVNALRGVENDTATLKVSQLYFEHRALFEPWPSALRNHLYAFANGDVYAVLDGAGGDPEALTYDWYVADLTNGSRCGGAGRGSLVISTSGEGNVQFNGGCEAVPPQARELLRAVTLRRLEMLREGRIGQVFVRDIETPSDGGEPETQGGEDGSR</sequence>
<feature type="chain" id="PRO_5020450253" evidence="2">
    <location>
        <begin position="22"/>
        <end position="383"/>
    </location>
</feature>
<reference evidence="4 5" key="1">
    <citation type="journal article" date="2017" name="Int. J. Syst. Evol. Microbiol.">
        <title>Marinicauda algicola sp. nov., isolated from a marine red alga Rhodosorus marinus.</title>
        <authorList>
            <person name="Jeong S.E."/>
            <person name="Jeon S.H."/>
            <person name="Chun B.H."/>
            <person name="Kim D.W."/>
            <person name="Jeon C.O."/>
        </authorList>
    </citation>
    <scope>NUCLEOTIDE SEQUENCE [LARGE SCALE GENOMIC DNA]</scope>
    <source>
        <strain evidence="4 5">JCM 31718</strain>
    </source>
</reference>
<feature type="domain" description="DUF547" evidence="3">
    <location>
        <begin position="124"/>
        <end position="231"/>
    </location>
</feature>
<feature type="signal peptide" evidence="2">
    <location>
        <begin position="1"/>
        <end position="21"/>
    </location>
</feature>
<name>A0A4S2GZG6_9PROT</name>
<dbReference type="OrthoDB" id="526867at2"/>